<evidence type="ECO:0000256" key="2">
    <source>
        <dbReference type="ARBA" id="ARBA00007543"/>
    </source>
</evidence>
<evidence type="ECO:0000256" key="5">
    <source>
        <dbReference type="ARBA" id="ARBA00022989"/>
    </source>
</evidence>
<feature type="transmembrane region" description="Helical" evidence="7">
    <location>
        <begin position="310"/>
        <end position="335"/>
    </location>
</feature>
<dbReference type="GO" id="GO:0005886">
    <property type="term" value="C:plasma membrane"/>
    <property type="evidence" value="ECO:0007669"/>
    <property type="project" value="UniProtKB-SubCell"/>
</dbReference>
<dbReference type="PANTHER" id="PTHR43141:SF2">
    <property type="entry name" value="BLR3729 PROTEIN"/>
    <property type="match status" value="1"/>
</dbReference>
<dbReference type="Pfam" id="PF02322">
    <property type="entry name" value="Cyt_bd_oxida_II"/>
    <property type="match status" value="1"/>
</dbReference>
<comment type="similarity">
    <text evidence="2">Belongs to the cytochrome ubiquinol oxidase subunit 2 family.</text>
</comment>
<keyword evidence="4 7" id="KW-0812">Transmembrane</keyword>
<feature type="transmembrane region" description="Helical" evidence="7">
    <location>
        <begin position="88"/>
        <end position="107"/>
    </location>
</feature>
<keyword evidence="5 7" id="KW-1133">Transmembrane helix</keyword>
<comment type="subcellular location">
    <subcellularLocation>
        <location evidence="1">Cell membrane</location>
        <topology evidence="1">Multi-pass membrane protein</topology>
    </subcellularLocation>
</comment>
<sequence>MITPLYPDLSQAAGWLPLAFLVVMGLAMLAYVILDGYDLGVGILMRHANDAEKDIMIASIGPFWDANETWLVLGVGILLVAFPTAHGQILGALYFPVAIMLLGLILRGVAFDFRVKAHAQNKPAWNRAFHIGSILAAFSQGFMLGMLVVGFQTSIWSYAFASLIGLCLMAAYCLLGATWLLMKSEGQLQIKAATWARRSLWLAGVGIATISIVTPFASPSIAEKWFSFPNFILLFPIPMITAILFWWIDRILKCLPAQLVQANQRWIWTPFASTVGIFFLAFHGLAYSLFPYLIIDKITIWQAASAPESLMIIFVGACIVLPVIIAYTVMAYRIFWGKATLLEY</sequence>
<feature type="transmembrane region" description="Helical" evidence="7">
    <location>
        <begin position="228"/>
        <end position="248"/>
    </location>
</feature>
<dbReference type="RefSeq" id="WP_212685374.1">
    <property type="nucleotide sequence ID" value="NZ_JAGSPM010000011.1"/>
</dbReference>
<dbReference type="GO" id="GO:0016682">
    <property type="term" value="F:oxidoreductase activity, acting on diphenols and related substances as donors, oxygen as acceptor"/>
    <property type="evidence" value="ECO:0007669"/>
    <property type="project" value="TreeGrafter"/>
</dbReference>
<keyword evidence="9" id="KW-1185">Reference proteome</keyword>
<dbReference type="GO" id="GO:0070069">
    <property type="term" value="C:cytochrome complex"/>
    <property type="evidence" value="ECO:0007669"/>
    <property type="project" value="TreeGrafter"/>
</dbReference>
<feature type="transmembrane region" description="Helical" evidence="7">
    <location>
        <begin position="268"/>
        <end position="290"/>
    </location>
</feature>
<feature type="transmembrane region" description="Helical" evidence="7">
    <location>
        <begin position="12"/>
        <end position="34"/>
    </location>
</feature>
<dbReference type="AlphaFoldDB" id="A0A941DH71"/>
<gene>
    <name evidence="8" type="ORF">KDM92_15615</name>
</gene>
<accession>A0A941DH71</accession>
<dbReference type="PANTHER" id="PTHR43141">
    <property type="entry name" value="CYTOCHROME BD2 SUBUNIT II"/>
    <property type="match status" value="1"/>
</dbReference>
<dbReference type="InterPro" id="IPR003317">
    <property type="entry name" value="Cyt-d_oxidase_su2"/>
</dbReference>
<proteinExistence type="inferred from homology"/>
<organism evidence="8 9">
    <name type="scientific">Undibacterium baiyunense</name>
    <dbReference type="NCBI Taxonomy" id="2828731"/>
    <lineage>
        <taxon>Bacteria</taxon>
        <taxon>Pseudomonadati</taxon>
        <taxon>Pseudomonadota</taxon>
        <taxon>Betaproteobacteria</taxon>
        <taxon>Burkholderiales</taxon>
        <taxon>Oxalobacteraceae</taxon>
        <taxon>Undibacterium</taxon>
    </lineage>
</organism>
<evidence type="ECO:0000256" key="3">
    <source>
        <dbReference type="ARBA" id="ARBA00022475"/>
    </source>
</evidence>
<feature type="transmembrane region" description="Helical" evidence="7">
    <location>
        <begin position="155"/>
        <end position="180"/>
    </location>
</feature>
<dbReference type="Proteomes" id="UP000680158">
    <property type="component" value="Unassembled WGS sequence"/>
</dbReference>
<dbReference type="GO" id="GO:0009055">
    <property type="term" value="F:electron transfer activity"/>
    <property type="evidence" value="ECO:0007669"/>
    <property type="project" value="TreeGrafter"/>
</dbReference>
<keyword evidence="6 7" id="KW-0472">Membrane</keyword>
<name>A0A941DH71_9BURK</name>
<evidence type="ECO:0000256" key="6">
    <source>
        <dbReference type="ARBA" id="ARBA00023136"/>
    </source>
</evidence>
<evidence type="ECO:0000256" key="1">
    <source>
        <dbReference type="ARBA" id="ARBA00004651"/>
    </source>
</evidence>
<evidence type="ECO:0000256" key="7">
    <source>
        <dbReference type="SAM" id="Phobius"/>
    </source>
</evidence>
<comment type="caution">
    <text evidence="8">The sequence shown here is derived from an EMBL/GenBank/DDBJ whole genome shotgun (WGS) entry which is preliminary data.</text>
</comment>
<dbReference type="EMBL" id="JAGSPM010000011">
    <property type="protein sequence ID" value="MBR7748015.1"/>
    <property type="molecule type" value="Genomic_DNA"/>
</dbReference>
<feature type="transmembrane region" description="Helical" evidence="7">
    <location>
        <begin position="128"/>
        <end position="149"/>
    </location>
</feature>
<protein>
    <submittedName>
        <fullName evidence="8">Cytochrome d ubiquinol oxidase subunit II</fullName>
    </submittedName>
</protein>
<evidence type="ECO:0000256" key="4">
    <source>
        <dbReference type="ARBA" id="ARBA00022692"/>
    </source>
</evidence>
<feature type="transmembrane region" description="Helical" evidence="7">
    <location>
        <begin position="200"/>
        <end position="222"/>
    </location>
</feature>
<evidence type="ECO:0000313" key="8">
    <source>
        <dbReference type="EMBL" id="MBR7748015.1"/>
    </source>
</evidence>
<dbReference type="GO" id="GO:0019646">
    <property type="term" value="P:aerobic electron transport chain"/>
    <property type="evidence" value="ECO:0007669"/>
    <property type="project" value="TreeGrafter"/>
</dbReference>
<evidence type="ECO:0000313" key="9">
    <source>
        <dbReference type="Proteomes" id="UP000680158"/>
    </source>
</evidence>
<keyword evidence="3" id="KW-1003">Cell membrane</keyword>
<reference evidence="8 9" key="1">
    <citation type="submission" date="2021-04" db="EMBL/GenBank/DDBJ databases">
        <title>novel species isolated from subtropical streams in China.</title>
        <authorList>
            <person name="Lu H."/>
        </authorList>
    </citation>
    <scope>NUCLEOTIDE SEQUENCE [LARGE SCALE GENOMIC DNA]</scope>
    <source>
        <strain evidence="8 9">BYS107W</strain>
    </source>
</reference>